<keyword evidence="4" id="KW-1185">Reference proteome</keyword>
<evidence type="ECO:0000259" key="2">
    <source>
        <dbReference type="Pfam" id="PF05699"/>
    </source>
</evidence>
<dbReference type="Pfam" id="PF05699">
    <property type="entry name" value="Dimer_Tnp_hAT"/>
    <property type="match status" value="1"/>
</dbReference>
<name>A0ABR2IF93_9EUKA</name>
<reference evidence="3 4" key="1">
    <citation type="submission" date="2024-04" db="EMBL/GenBank/DDBJ databases">
        <title>Tritrichomonas musculus Genome.</title>
        <authorList>
            <person name="Alves-Ferreira E."/>
            <person name="Grigg M."/>
            <person name="Lorenzi H."/>
            <person name="Galac M."/>
        </authorList>
    </citation>
    <scope>NUCLEOTIDE SEQUENCE [LARGE SCALE GENOMIC DNA]</scope>
    <source>
        <strain evidence="3 4">EAF2021</strain>
    </source>
</reference>
<dbReference type="InterPro" id="IPR008906">
    <property type="entry name" value="HATC_C_dom"/>
</dbReference>
<dbReference type="Proteomes" id="UP001470230">
    <property type="component" value="Unassembled WGS sequence"/>
</dbReference>
<feature type="compositionally biased region" description="Polar residues" evidence="1">
    <location>
        <begin position="11"/>
        <end position="27"/>
    </location>
</feature>
<evidence type="ECO:0000256" key="1">
    <source>
        <dbReference type="SAM" id="MobiDB-lite"/>
    </source>
</evidence>
<evidence type="ECO:0000313" key="3">
    <source>
        <dbReference type="EMBL" id="KAK8861060.1"/>
    </source>
</evidence>
<dbReference type="InterPro" id="IPR012337">
    <property type="entry name" value="RNaseH-like_sf"/>
</dbReference>
<proteinExistence type="predicted"/>
<evidence type="ECO:0000313" key="4">
    <source>
        <dbReference type="Proteomes" id="UP001470230"/>
    </source>
</evidence>
<gene>
    <name evidence="3" type="ORF">M9Y10_012753</name>
</gene>
<feature type="domain" description="HAT C-terminal dimerisation" evidence="2">
    <location>
        <begin position="62"/>
        <end position="122"/>
    </location>
</feature>
<dbReference type="EMBL" id="JAPFFF010000018">
    <property type="protein sequence ID" value="KAK8861060.1"/>
    <property type="molecule type" value="Genomic_DNA"/>
</dbReference>
<comment type="caution">
    <text evidence="3">The sequence shown here is derived from an EMBL/GenBank/DDBJ whole genome shotgun (WGS) entry which is preliminary data.</text>
</comment>
<protein>
    <recommendedName>
        <fullName evidence="2">HAT C-terminal dimerisation domain-containing protein</fullName>
    </recommendedName>
</protein>
<feature type="region of interest" description="Disordered" evidence="1">
    <location>
        <begin position="1"/>
        <end position="30"/>
    </location>
</feature>
<organism evidence="3 4">
    <name type="scientific">Tritrichomonas musculus</name>
    <dbReference type="NCBI Taxonomy" id="1915356"/>
    <lineage>
        <taxon>Eukaryota</taxon>
        <taxon>Metamonada</taxon>
        <taxon>Parabasalia</taxon>
        <taxon>Tritrichomonadida</taxon>
        <taxon>Tritrichomonadidae</taxon>
        <taxon>Tritrichomonas</taxon>
    </lineage>
</organism>
<sequence>MKSLGWKQDNQEPSQNKTFCFLNPNQENSRKRKPPIYRLLEQGLVIPDSYGENESLGKILFNFWIKKLDSDFDKILAQVAIGILSCFCTSCSAERFFSKAGRILTRDRMRLMPEVAESQVIIMANKELADK</sequence>
<accession>A0ABR2IF93</accession>
<dbReference type="SUPFAM" id="SSF53098">
    <property type="entry name" value="Ribonuclease H-like"/>
    <property type="match status" value="1"/>
</dbReference>